<evidence type="ECO:0000256" key="1">
    <source>
        <dbReference type="SAM" id="SignalP"/>
    </source>
</evidence>
<feature type="chain" id="PRO_5045469019" description="DUF2931 family protein" evidence="1">
    <location>
        <begin position="24"/>
        <end position="219"/>
    </location>
</feature>
<keyword evidence="3" id="KW-1185">Reference proteome</keyword>
<keyword evidence="1" id="KW-0732">Signal</keyword>
<gene>
    <name evidence="2" type="ORF">MFUM_1416</name>
</gene>
<accession>A0ABM9IDK1</accession>
<evidence type="ECO:0000313" key="3">
    <source>
        <dbReference type="Proteomes" id="UP001161497"/>
    </source>
</evidence>
<dbReference type="RefSeq" id="WP_009061411.1">
    <property type="nucleotide sequence ID" value="NZ_JAHXRZ010000011.1"/>
</dbReference>
<reference evidence="2" key="1">
    <citation type="submission" date="2023-03" db="EMBL/GenBank/DDBJ databases">
        <authorList>
            <person name="Cremers G."/>
            <person name="Picone N."/>
        </authorList>
    </citation>
    <scope>NUCLEOTIDE SEQUENCE</scope>
    <source>
        <strain evidence="2">Sample_alias</strain>
    </source>
</reference>
<protein>
    <recommendedName>
        <fullName evidence="4">DUF2931 family protein</fullName>
    </recommendedName>
</protein>
<sequence>MKKRTIQAFLSFMLVNVALSTFASDWHYGIRASIFWIGERAAWIGAHFSPPGTMSSWDPHWRDNYGGIDHPIQRIGYFPARFAPTENPFYVALPFNDTSSANRELSRRFVPVAWSKRNGSKCFGRWIEIRASETGKRCFAQWMDVGPWTTDDASYVFGHSRPKAPYGIDVSPAVRDFLGIHSGDRVDWRFADEQNLPFGPWIQAKEEAIIFQAIKRKIH</sequence>
<feature type="signal peptide" evidence="1">
    <location>
        <begin position="1"/>
        <end position="23"/>
    </location>
</feature>
<dbReference type="Proteomes" id="UP001161497">
    <property type="component" value="Chromosome"/>
</dbReference>
<evidence type="ECO:0000313" key="2">
    <source>
        <dbReference type="EMBL" id="CAI9085762.1"/>
    </source>
</evidence>
<proteinExistence type="predicted"/>
<evidence type="ECO:0008006" key="4">
    <source>
        <dbReference type="Google" id="ProtNLM"/>
    </source>
</evidence>
<organism evidence="2 3">
    <name type="scientific">Candidatus Methylacidiphilum fumarolicum</name>
    <dbReference type="NCBI Taxonomy" id="591154"/>
    <lineage>
        <taxon>Bacteria</taxon>
        <taxon>Pseudomonadati</taxon>
        <taxon>Verrucomicrobiota</taxon>
        <taxon>Methylacidiphilae</taxon>
        <taxon>Methylacidiphilales</taxon>
        <taxon>Methylacidiphilaceae</taxon>
        <taxon>Methylacidiphilum (ex Ratnadevi et al. 2023)</taxon>
    </lineage>
</organism>
<dbReference type="EMBL" id="OX458932">
    <property type="protein sequence ID" value="CAI9085762.1"/>
    <property type="molecule type" value="Genomic_DNA"/>
</dbReference>
<name>A0ABM9IDK1_9BACT</name>